<evidence type="ECO:0000256" key="1">
    <source>
        <dbReference type="SAM" id="MobiDB-lite"/>
    </source>
</evidence>
<sequence length="76" mass="8403">MSADLVEGPEPGAADDSEGLRWTQQEMPVDPEDVAAGKVVRFRQAAPERVVRSRKPAHPEIISVEDLTRAQLLRRA</sequence>
<evidence type="ECO:0000313" key="3">
    <source>
        <dbReference type="Proteomes" id="UP001597483"/>
    </source>
</evidence>
<feature type="region of interest" description="Disordered" evidence="1">
    <location>
        <begin position="1"/>
        <end position="21"/>
    </location>
</feature>
<dbReference type="EMBL" id="JBHUKS010000026">
    <property type="protein sequence ID" value="MFD2472100.1"/>
    <property type="molecule type" value="Genomic_DNA"/>
</dbReference>
<name>A0ABW5HGQ4_9PSEU</name>
<reference evidence="3" key="1">
    <citation type="journal article" date="2019" name="Int. J. Syst. Evol. Microbiol.">
        <title>The Global Catalogue of Microorganisms (GCM) 10K type strain sequencing project: providing services to taxonomists for standard genome sequencing and annotation.</title>
        <authorList>
            <consortium name="The Broad Institute Genomics Platform"/>
            <consortium name="The Broad Institute Genome Sequencing Center for Infectious Disease"/>
            <person name="Wu L."/>
            <person name="Ma J."/>
        </authorList>
    </citation>
    <scope>NUCLEOTIDE SEQUENCE [LARGE SCALE GENOMIC DNA]</scope>
    <source>
        <strain evidence="3">CGMCC 4.7641</strain>
    </source>
</reference>
<proteinExistence type="predicted"/>
<evidence type="ECO:0000313" key="2">
    <source>
        <dbReference type="EMBL" id="MFD2472100.1"/>
    </source>
</evidence>
<protein>
    <submittedName>
        <fullName evidence="2">Uncharacterized protein</fullName>
    </submittedName>
</protein>
<organism evidence="2 3">
    <name type="scientific">Amycolatopsis silviterrae</name>
    <dbReference type="NCBI Taxonomy" id="1656914"/>
    <lineage>
        <taxon>Bacteria</taxon>
        <taxon>Bacillati</taxon>
        <taxon>Actinomycetota</taxon>
        <taxon>Actinomycetes</taxon>
        <taxon>Pseudonocardiales</taxon>
        <taxon>Pseudonocardiaceae</taxon>
        <taxon>Amycolatopsis</taxon>
    </lineage>
</organism>
<comment type="caution">
    <text evidence="2">The sequence shown here is derived from an EMBL/GenBank/DDBJ whole genome shotgun (WGS) entry which is preliminary data.</text>
</comment>
<dbReference type="Proteomes" id="UP001597483">
    <property type="component" value="Unassembled WGS sequence"/>
</dbReference>
<accession>A0ABW5HGQ4</accession>
<dbReference type="RefSeq" id="WP_378309491.1">
    <property type="nucleotide sequence ID" value="NZ_JBHUKS010000026.1"/>
</dbReference>
<keyword evidence="3" id="KW-1185">Reference proteome</keyword>
<gene>
    <name evidence="2" type="ORF">ACFSVL_32215</name>
</gene>